<dbReference type="InterPro" id="IPR001525">
    <property type="entry name" value="C5_MeTfrase"/>
</dbReference>
<evidence type="ECO:0000256" key="6">
    <source>
        <dbReference type="ARBA" id="ARBA00047422"/>
    </source>
</evidence>
<feature type="active site" evidence="7">
    <location>
        <position position="94"/>
    </location>
</feature>
<dbReference type="NCBIfam" id="TIGR00675">
    <property type="entry name" value="dcm"/>
    <property type="match status" value="1"/>
</dbReference>
<keyword evidence="2 7" id="KW-0489">Methyltransferase</keyword>
<dbReference type="InterPro" id="IPR050390">
    <property type="entry name" value="C5-Methyltransferase"/>
</dbReference>
<protein>
    <recommendedName>
        <fullName evidence="1">DNA (cytosine-5-)-methyltransferase</fullName>
        <ecNumber evidence="1">2.1.1.37</ecNumber>
    </recommendedName>
</protein>
<dbReference type="EMBL" id="CP071448">
    <property type="protein sequence ID" value="QSW88463.1"/>
    <property type="molecule type" value="Genomic_DNA"/>
</dbReference>
<dbReference type="PANTHER" id="PTHR10629:SF52">
    <property type="entry name" value="DNA (CYTOSINE-5)-METHYLTRANSFERASE 1"/>
    <property type="match status" value="1"/>
</dbReference>
<dbReference type="PRINTS" id="PR00105">
    <property type="entry name" value="C5METTRFRASE"/>
</dbReference>
<dbReference type="GO" id="GO:0032259">
    <property type="term" value="P:methylation"/>
    <property type="evidence" value="ECO:0007669"/>
    <property type="project" value="UniProtKB-KW"/>
</dbReference>
<dbReference type="PANTHER" id="PTHR10629">
    <property type="entry name" value="CYTOSINE-SPECIFIC METHYLTRANSFERASE"/>
    <property type="match status" value="1"/>
</dbReference>
<dbReference type="RefSeq" id="WP_207295666.1">
    <property type="nucleotide sequence ID" value="NZ_CP071448.1"/>
</dbReference>
<dbReference type="SUPFAM" id="SSF53335">
    <property type="entry name" value="S-adenosyl-L-methionine-dependent methyltransferases"/>
    <property type="match status" value="1"/>
</dbReference>
<evidence type="ECO:0000313" key="9">
    <source>
        <dbReference type="EMBL" id="QSW88463.1"/>
    </source>
</evidence>
<evidence type="ECO:0000256" key="8">
    <source>
        <dbReference type="RuleBase" id="RU000416"/>
    </source>
</evidence>
<dbReference type="Pfam" id="PF00145">
    <property type="entry name" value="DNA_methylase"/>
    <property type="match status" value="1"/>
</dbReference>
<evidence type="ECO:0000256" key="2">
    <source>
        <dbReference type="ARBA" id="ARBA00022603"/>
    </source>
</evidence>
<keyword evidence="5" id="KW-0680">Restriction system</keyword>
<sequence length="367" mass="41378">MIKDSNIQLNTHNLKAIDFFCSGGGMSFGMQDSGIKILAGIDFDKNCQDTYEANIKDAKFIHADVFELKEEDLQKKLSLNKSDDDLVLIGCSPCQFWSIINTDRTKSSKSKNLLIEFSRFVKYLRPGYVVVENVPGVLRRKDESGLNEFIEWLKCNGYNNPHFKIHNVNDFGVPQSRKRFTLIATRLSENEIKPLKLDGKKAVVKDVLGPENGFPEISDGHKDNSDFLHSVPSISDINKRRLKKVEKDGGNRLGFANDPELQLKCFEGKDNAFKDTFGRLWWNRPSPTITTKFFSVSNGRFVHPEEDRALSIREGAVLQSFPKTYKFKGTSIANLARMIGNAVPPKYATALGKAIIQNHKDAIQNQG</sequence>
<keyword evidence="10" id="KW-1185">Reference proteome</keyword>
<dbReference type="PROSITE" id="PS51679">
    <property type="entry name" value="SAM_MT_C5"/>
    <property type="match status" value="1"/>
</dbReference>
<evidence type="ECO:0000256" key="1">
    <source>
        <dbReference type="ARBA" id="ARBA00011975"/>
    </source>
</evidence>
<dbReference type="Gene3D" id="3.90.120.10">
    <property type="entry name" value="DNA Methylase, subunit A, domain 2"/>
    <property type="match status" value="1"/>
</dbReference>
<organism evidence="9 10">
    <name type="scientific">Flavobacterium endoglycinae</name>
    <dbReference type="NCBI Taxonomy" id="2816357"/>
    <lineage>
        <taxon>Bacteria</taxon>
        <taxon>Pseudomonadati</taxon>
        <taxon>Bacteroidota</taxon>
        <taxon>Flavobacteriia</taxon>
        <taxon>Flavobacteriales</taxon>
        <taxon>Flavobacteriaceae</taxon>
        <taxon>Flavobacterium</taxon>
    </lineage>
</organism>
<keyword evidence="4 7" id="KW-0949">S-adenosyl-L-methionine</keyword>
<accession>A0ABX7QD76</accession>
<dbReference type="InterPro" id="IPR029063">
    <property type="entry name" value="SAM-dependent_MTases_sf"/>
</dbReference>
<comment type="catalytic activity">
    <reaction evidence="6">
        <text>a 2'-deoxycytidine in DNA + S-adenosyl-L-methionine = a 5-methyl-2'-deoxycytidine in DNA + S-adenosyl-L-homocysteine + H(+)</text>
        <dbReference type="Rhea" id="RHEA:13681"/>
        <dbReference type="Rhea" id="RHEA-COMP:11369"/>
        <dbReference type="Rhea" id="RHEA-COMP:11370"/>
        <dbReference type="ChEBI" id="CHEBI:15378"/>
        <dbReference type="ChEBI" id="CHEBI:57856"/>
        <dbReference type="ChEBI" id="CHEBI:59789"/>
        <dbReference type="ChEBI" id="CHEBI:85452"/>
        <dbReference type="ChEBI" id="CHEBI:85454"/>
        <dbReference type="EC" id="2.1.1.37"/>
    </reaction>
</comment>
<evidence type="ECO:0000256" key="5">
    <source>
        <dbReference type="ARBA" id="ARBA00022747"/>
    </source>
</evidence>
<evidence type="ECO:0000256" key="7">
    <source>
        <dbReference type="PROSITE-ProRule" id="PRU01016"/>
    </source>
</evidence>
<dbReference type="EC" id="2.1.1.37" evidence="1"/>
<evidence type="ECO:0000256" key="3">
    <source>
        <dbReference type="ARBA" id="ARBA00022679"/>
    </source>
</evidence>
<dbReference type="Gene3D" id="3.40.50.150">
    <property type="entry name" value="Vaccinia Virus protein VP39"/>
    <property type="match status" value="1"/>
</dbReference>
<dbReference type="Proteomes" id="UP000663440">
    <property type="component" value="Chromosome"/>
</dbReference>
<evidence type="ECO:0000313" key="10">
    <source>
        <dbReference type="Proteomes" id="UP000663440"/>
    </source>
</evidence>
<proteinExistence type="inferred from homology"/>
<dbReference type="GO" id="GO:0008168">
    <property type="term" value="F:methyltransferase activity"/>
    <property type="evidence" value="ECO:0007669"/>
    <property type="project" value="UniProtKB-KW"/>
</dbReference>
<reference evidence="9 10" key="1">
    <citation type="submission" date="2021-03" db="EMBL/GenBank/DDBJ databases">
        <title>Flavobacterium kribbensis sp. nov, an endophytic bacteria, isolated from soybean.</title>
        <authorList>
            <person name="Lee J."/>
            <person name="Seo J."/>
        </authorList>
    </citation>
    <scope>NUCLEOTIDE SEQUENCE [LARGE SCALE GENOMIC DNA]</scope>
    <source>
        <strain evidence="9 10">BB8</strain>
    </source>
</reference>
<evidence type="ECO:0000256" key="4">
    <source>
        <dbReference type="ARBA" id="ARBA00022691"/>
    </source>
</evidence>
<gene>
    <name evidence="9" type="ORF">J0383_19725</name>
</gene>
<name>A0ABX7QD76_9FLAO</name>
<keyword evidence="3 7" id="KW-0808">Transferase</keyword>
<comment type="similarity">
    <text evidence="7 8">Belongs to the class I-like SAM-binding methyltransferase superfamily. C5-methyltransferase family.</text>
</comment>